<keyword evidence="3" id="KW-1185">Reference proteome</keyword>
<gene>
    <name evidence="2" type="ORF">GO998_07505</name>
</gene>
<dbReference type="InterPro" id="IPR051495">
    <property type="entry name" value="Epithelial_Barrier/Signaling"/>
</dbReference>
<sequence length="601" mass="65551">MEPKRIMAIVLTFALVSLMNPARAFICDNVQFFDECPTSDPIFAKIVSDFKIRKDGVLIDAATLTCTPPISTMPIAAYTDELVLLQALRAIYYMDLGRTNHLPWTSKALYDWLLEKVGGFEISSTAANDYWAGQMFLSAGDTANYFVIRAKSNTTRDYQRKWAGPAGISTMISLMMHERRHGDGSAFNHVRCCPAQNPSDPNNACDPTYEETANLSPYGIQYWLEKNWVSGYINVGVGCITPAADQTTAINWMWQDGNAHVYPASSNFCTNTPPLLSNANDSPSCACAAGSTTGEPHIRTLDGLYYDFQAAGDFLLTESGPSFIVQVRQRWTPNRPNVAFNKAVAMRMGKTRVAVFLDPTRLVVDGSLVALADGKTISLPDHVEVSRNANVYVIKHISRETVRVEAVDNAWVTILGGHFLDVSVSLDDASTGKMRGLLGNGNGDAQDDLATRDGQRLAQPASFEDFYDRYAASMSIKPEESLFGEERGIPVGGEPWVAVTNVFEAPKKSYTVKNLTPKDYKSARTACLMARVRTGPILDACTLDVAVLRSPKLAKRYAGAAPPAAVFAPSIGIRPLPAVTCDTNRNGALGKNCPGAQPQRE</sequence>
<dbReference type="PROSITE" id="PS51233">
    <property type="entry name" value="VWFD"/>
    <property type="match status" value="1"/>
</dbReference>
<name>A0ABX7ZEI0_9RALS</name>
<protein>
    <recommendedName>
        <fullName evidence="1">VWFD domain-containing protein</fullName>
    </recommendedName>
</protein>
<dbReference type="PANTHER" id="PTHR13802:SF52">
    <property type="entry name" value="MUCIN-4"/>
    <property type="match status" value="1"/>
</dbReference>
<dbReference type="RefSeq" id="WP_211904896.1">
    <property type="nucleotide sequence ID" value="NZ_CP046729.1"/>
</dbReference>
<feature type="domain" description="VWFD" evidence="1">
    <location>
        <begin position="288"/>
        <end position="478"/>
    </location>
</feature>
<evidence type="ECO:0000313" key="2">
    <source>
        <dbReference type="EMBL" id="QUP53620.1"/>
    </source>
</evidence>
<proteinExistence type="predicted"/>
<dbReference type="EMBL" id="CP046729">
    <property type="protein sequence ID" value="QUP53620.1"/>
    <property type="molecule type" value="Genomic_DNA"/>
</dbReference>
<dbReference type="Proteomes" id="UP000677898">
    <property type="component" value="Chromosome"/>
</dbReference>
<dbReference type="InterPro" id="IPR001846">
    <property type="entry name" value="VWF_type-D"/>
</dbReference>
<evidence type="ECO:0000313" key="3">
    <source>
        <dbReference type="Proteomes" id="UP000677898"/>
    </source>
</evidence>
<dbReference type="SMART" id="SM00216">
    <property type="entry name" value="VWD"/>
    <property type="match status" value="1"/>
</dbReference>
<dbReference type="PANTHER" id="PTHR13802">
    <property type="entry name" value="MUCIN 4-RELATED"/>
    <property type="match status" value="1"/>
</dbReference>
<evidence type="ECO:0000259" key="1">
    <source>
        <dbReference type="PROSITE" id="PS51233"/>
    </source>
</evidence>
<dbReference type="Pfam" id="PF00094">
    <property type="entry name" value="VWD"/>
    <property type="match status" value="1"/>
</dbReference>
<organism evidence="2 3">
    <name type="scientific">Ralstonia syzygii</name>
    <dbReference type="NCBI Taxonomy" id="28097"/>
    <lineage>
        <taxon>Bacteria</taxon>
        <taxon>Pseudomonadati</taxon>
        <taxon>Pseudomonadota</taxon>
        <taxon>Betaproteobacteria</taxon>
        <taxon>Burkholderiales</taxon>
        <taxon>Burkholderiaceae</taxon>
        <taxon>Ralstonia</taxon>
        <taxon>Ralstonia solanacearum species complex</taxon>
    </lineage>
</organism>
<reference evidence="2 3" key="1">
    <citation type="journal article" date="2021" name="Phytopathology">
        <title>Complete genome sequence of Ralstonia syzygii subsp. indonesiensis strain LLRS-1, isolated from wilted tobacco in China.</title>
        <authorList>
            <person name="Lu C.H."/>
            <person name="Li J.Y."/>
            <person name="Mi M.G."/>
            <person name="Lin Z.L."/>
            <person name="Jiang N."/>
            <person name="Gai X."/>
            <person name="Ma J.H."/>
            <person name="Lei L.P."/>
            <person name="Xia Z.Y."/>
        </authorList>
    </citation>
    <scope>NUCLEOTIDE SEQUENCE [LARGE SCALE GENOMIC DNA]</scope>
    <source>
        <strain evidence="2 3">LLRS-1</strain>
    </source>
</reference>
<accession>A0ABX7ZEI0</accession>